<protein>
    <submittedName>
        <fullName evidence="2">Uncharacterized protein</fullName>
    </submittedName>
</protein>
<organism evidence="2 3">
    <name type="scientific">Halorubrum ezzemoulense</name>
    <name type="common">Halorubrum chaoviator</name>
    <dbReference type="NCBI Taxonomy" id="337243"/>
    <lineage>
        <taxon>Archaea</taxon>
        <taxon>Methanobacteriati</taxon>
        <taxon>Methanobacteriota</taxon>
        <taxon>Stenosarchaea group</taxon>
        <taxon>Halobacteria</taxon>
        <taxon>Halobacteriales</taxon>
        <taxon>Haloferacaceae</taxon>
        <taxon>Halorubrum</taxon>
    </lineage>
</organism>
<sequence>MGRRHRPTEGRLMSTIVTRRVNGSGPYAYRVTYEPASDGDDEHEWEYLGRAGAIDPEILTDDEIAELRAEGIGLARYRDHEVIDVRRLEEANRVRDELPDDALAVADDRRTAEITLTEDAPQAAVELAEAAAEDMVRELEGAGQADLTDAERQRIDFAETDIPTARAAKAAILDEGVDDWTAVWSEDLKTTQEAREAARNNRESIVGDRLDNDEGVSQTTTSAAQTRSEQERQALKYAKQGDDSAREYLLEDAGWTADEIANTPAPA</sequence>
<comment type="caution">
    <text evidence="2">The sequence shown here is derived from an EMBL/GenBank/DDBJ whole genome shotgun (WGS) entry which is preliminary data.</text>
</comment>
<feature type="compositionally biased region" description="Low complexity" evidence="1">
    <location>
        <begin position="217"/>
        <end position="226"/>
    </location>
</feature>
<dbReference type="Proteomes" id="UP000216758">
    <property type="component" value="Unassembled WGS sequence"/>
</dbReference>
<reference evidence="2 3" key="1">
    <citation type="journal article" date="2014" name="Front. Microbiol.">
        <title>Population and genomic analysis of the genus Halorubrum.</title>
        <authorList>
            <person name="Fullmer M.S."/>
            <person name="Soucy S.M."/>
            <person name="Swithers K.S."/>
            <person name="Makkay A.M."/>
            <person name="Wheeler R."/>
            <person name="Ventosa A."/>
            <person name="Gogarten J.P."/>
            <person name="Papke R.T."/>
        </authorList>
    </citation>
    <scope>NUCLEOTIDE SEQUENCE [LARGE SCALE GENOMIC DNA]</scope>
    <source>
        <strain evidence="2 3">G37</strain>
    </source>
</reference>
<evidence type="ECO:0000256" key="1">
    <source>
        <dbReference type="SAM" id="MobiDB-lite"/>
    </source>
</evidence>
<feature type="compositionally biased region" description="Basic and acidic residues" evidence="1">
    <location>
        <begin position="228"/>
        <end position="243"/>
    </location>
</feature>
<proteinExistence type="predicted"/>
<evidence type="ECO:0000313" key="2">
    <source>
        <dbReference type="EMBL" id="OYR71579.1"/>
    </source>
</evidence>
<feature type="region of interest" description="Disordered" evidence="1">
    <location>
        <begin position="194"/>
        <end position="243"/>
    </location>
</feature>
<gene>
    <name evidence="2" type="ORF">DJ78_05030</name>
</gene>
<dbReference type="AlphaFoldDB" id="A0A256JRQ4"/>
<feature type="compositionally biased region" description="Basic and acidic residues" evidence="1">
    <location>
        <begin position="194"/>
        <end position="212"/>
    </location>
</feature>
<name>A0A256JRQ4_HALEZ</name>
<dbReference type="EMBL" id="NHPB01000031">
    <property type="protein sequence ID" value="OYR71579.1"/>
    <property type="molecule type" value="Genomic_DNA"/>
</dbReference>
<accession>A0A256JRQ4</accession>
<evidence type="ECO:0000313" key="3">
    <source>
        <dbReference type="Proteomes" id="UP000216758"/>
    </source>
</evidence>